<accession>A0A7L4ZM80</accession>
<dbReference type="OrthoDB" id="1452774at2"/>
<proteinExistence type="predicted"/>
<dbReference type="KEGG" id="kan:IMCC3317_29180"/>
<evidence type="ECO:0000313" key="1">
    <source>
        <dbReference type="EMBL" id="QHI37539.1"/>
    </source>
</evidence>
<dbReference type="Proteomes" id="UP000464657">
    <property type="component" value="Chromosome"/>
</dbReference>
<gene>
    <name evidence="1" type="ORF">IMCC3317_29180</name>
</gene>
<dbReference type="AlphaFoldDB" id="A0A7L4ZM80"/>
<dbReference type="EMBL" id="CP019288">
    <property type="protein sequence ID" value="QHI37539.1"/>
    <property type="molecule type" value="Genomic_DNA"/>
</dbReference>
<evidence type="ECO:0000313" key="2">
    <source>
        <dbReference type="Proteomes" id="UP000464657"/>
    </source>
</evidence>
<name>A0A7L4ZM80_9FLAO</name>
<sequence>MKKKNLKLLKINKKTISKLSVEEIKGGTGGSLSNNPGVYCSAGPTTSYGKMACEIDCECGY</sequence>
<keyword evidence="2" id="KW-1185">Reference proteome</keyword>
<dbReference type="RefSeq" id="WP_160130157.1">
    <property type="nucleotide sequence ID" value="NZ_CP019288.1"/>
</dbReference>
<organism evidence="1 2">
    <name type="scientific">Kordia antarctica</name>
    <dbReference type="NCBI Taxonomy" id="1218801"/>
    <lineage>
        <taxon>Bacteria</taxon>
        <taxon>Pseudomonadati</taxon>
        <taxon>Bacteroidota</taxon>
        <taxon>Flavobacteriia</taxon>
        <taxon>Flavobacteriales</taxon>
        <taxon>Flavobacteriaceae</taxon>
        <taxon>Kordia</taxon>
    </lineage>
</organism>
<protein>
    <submittedName>
        <fullName evidence="1">Uncharacterized protein</fullName>
    </submittedName>
</protein>
<reference evidence="1 2" key="1">
    <citation type="journal article" date="2013" name="Int. J. Syst. Evol. Microbiol.">
        <title>Kordia antarctica sp. nov., isolated from Antarctic seawater.</title>
        <authorList>
            <person name="Baek K."/>
            <person name="Choi A."/>
            <person name="Kang I."/>
            <person name="Lee K."/>
            <person name="Cho J.C."/>
        </authorList>
    </citation>
    <scope>NUCLEOTIDE SEQUENCE [LARGE SCALE GENOMIC DNA]</scope>
    <source>
        <strain evidence="1 2">IMCC3317</strain>
    </source>
</reference>